<evidence type="ECO:0000313" key="2">
    <source>
        <dbReference type="EMBL" id="WVY93823.1"/>
    </source>
</evidence>
<organism evidence="2 3">
    <name type="scientific">Vigna mungo</name>
    <name type="common">Black gram</name>
    <name type="synonym">Phaseolus mungo</name>
    <dbReference type="NCBI Taxonomy" id="3915"/>
    <lineage>
        <taxon>Eukaryota</taxon>
        <taxon>Viridiplantae</taxon>
        <taxon>Streptophyta</taxon>
        <taxon>Embryophyta</taxon>
        <taxon>Tracheophyta</taxon>
        <taxon>Spermatophyta</taxon>
        <taxon>Magnoliopsida</taxon>
        <taxon>eudicotyledons</taxon>
        <taxon>Gunneridae</taxon>
        <taxon>Pentapetalae</taxon>
        <taxon>rosids</taxon>
        <taxon>fabids</taxon>
        <taxon>Fabales</taxon>
        <taxon>Fabaceae</taxon>
        <taxon>Papilionoideae</taxon>
        <taxon>50 kb inversion clade</taxon>
        <taxon>NPAAA clade</taxon>
        <taxon>indigoferoid/millettioid clade</taxon>
        <taxon>Phaseoleae</taxon>
        <taxon>Vigna</taxon>
    </lineage>
</organism>
<proteinExistence type="predicted"/>
<evidence type="ECO:0000256" key="1">
    <source>
        <dbReference type="SAM" id="MobiDB-lite"/>
    </source>
</evidence>
<evidence type="ECO:0000313" key="3">
    <source>
        <dbReference type="Proteomes" id="UP001374535"/>
    </source>
</evidence>
<feature type="compositionally biased region" description="Acidic residues" evidence="1">
    <location>
        <begin position="258"/>
        <end position="272"/>
    </location>
</feature>
<dbReference type="EMBL" id="CP144691">
    <property type="protein sequence ID" value="WVY93823.1"/>
    <property type="molecule type" value="Genomic_DNA"/>
</dbReference>
<reference evidence="2 3" key="1">
    <citation type="journal article" date="2023" name="Life. Sci Alliance">
        <title>Evolutionary insights into 3D genome organization and epigenetic landscape of Vigna mungo.</title>
        <authorList>
            <person name="Junaid A."/>
            <person name="Singh B."/>
            <person name="Bhatia S."/>
        </authorList>
    </citation>
    <scope>NUCLEOTIDE SEQUENCE [LARGE SCALE GENOMIC DNA]</scope>
    <source>
        <strain evidence="2">Urdbean</strain>
    </source>
</reference>
<feature type="region of interest" description="Disordered" evidence="1">
    <location>
        <begin position="123"/>
        <end position="154"/>
    </location>
</feature>
<keyword evidence="3" id="KW-1185">Reference proteome</keyword>
<protein>
    <submittedName>
        <fullName evidence="2">Uncharacterized protein</fullName>
    </submittedName>
</protein>
<dbReference type="AlphaFoldDB" id="A0AAQ3RID3"/>
<feature type="compositionally biased region" description="Basic and acidic residues" evidence="1">
    <location>
        <begin position="123"/>
        <end position="151"/>
    </location>
</feature>
<feature type="region of interest" description="Disordered" evidence="1">
    <location>
        <begin position="1"/>
        <end position="21"/>
    </location>
</feature>
<dbReference type="Proteomes" id="UP001374535">
    <property type="component" value="Chromosome 10"/>
</dbReference>
<sequence length="291" mass="32554">MKIRRNLPRVPNGQFRKHDKQQDHQVIVQLNRLHLLRLEKHCGCGRKVRFSYRCIQIIEPAQTTQGLTYAMIEDLAIVAFPSVIMGFVERPPFDNIGSREALDGAVQWGICNTLVKITERMGRKKDGEDRVENKVKRKEKLKDGKDGRRSTPAEPFLVHGLLKKKRERGGGDVITHPSAEACKEIVGVLKDEGGRGFLGECGLQHDKNPNWSGEGDEEGWKGDAAMTEAVSLEDEEGTNEKHCHVGNSDNQAPPAEKGEEESEVAERVDEESKDSVGMRATFVSIGIRYSE</sequence>
<accession>A0AAQ3RID3</accession>
<name>A0AAQ3RID3_VIGMU</name>
<feature type="region of interest" description="Disordered" evidence="1">
    <location>
        <begin position="230"/>
        <end position="275"/>
    </location>
</feature>
<gene>
    <name evidence="2" type="ORF">V8G54_032911</name>
</gene>